<evidence type="ECO:0000313" key="2">
    <source>
        <dbReference type="Proteomes" id="UP000199541"/>
    </source>
</evidence>
<reference evidence="1 2" key="1">
    <citation type="submission" date="2016-10" db="EMBL/GenBank/DDBJ databases">
        <authorList>
            <person name="Varghese N."/>
            <person name="Submissions S."/>
        </authorList>
    </citation>
    <scope>NUCLEOTIDE SEQUENCE [LARGE SCALE GENOMIC DNA]</scope>
    <source>
        <strain evidence="1 2">DSM 24802</strain>
    </source>
</reference>
<dbReference type="Pfam" id="PF08002">
    <property type="entry name" value="DUF1697"/>
    <property type="match status" value="1"/>
</dbReference>
<sequence>MAILVAFLRAVNVGGTGKLPMAELRALCAAVGFDGVRTYIQSGNVLFRTTLAPDAARAALESALRAQFGKPFDIVVRDARDLRDAIRANPFKAASPSKVAVLFLDHAPPADVIATAKGRRDEEIGLGPREVFIHYPSGMGRSRLWLAGMETGTARNLNSVTRLAEMAKEDV</sequence>
<dbReference type="PIRSF" id="PIRSF008502">
    <property type="entry name" value="UCP008502"/>
    <property type="match status" value="1"/>
</dbReference>
<protein>
    <submittedName>
        <fullName evidence="1">Uncharacterized conserved protein, DUF1697 family</fullName>
    </submittedName>
</protein>
<dbReference type="Proteomes" id="UP000199541">
    <property type="component" value="Unassembled WGS sequence"/>
</dbReference>
<dbReference type="InterPro" id="IPR012545">
    <property type="entry name" value="DUF1697"/>
</dbReference>
<dbReference type="EMBL" id="FNOB01000012">
    <property type="protein sequence ID" value="SDX25458.1"/>
    <property type="molecule type" value="Genomic_DNA"/>
</dbReference>
<proteinExistence type="predicted"/>
<dbReference type="RefSeq" id="WP_035846498.1">
    <property type="nucleotide sequence ID" value="NZ_BNAB01000012.1"/>
</dbReference>
<name>A0A1H3A830_9RHOB</name>
<dbReference type="PANTHER" id="PTHR36439">
    <property type="entry name" value="BLL4334 PROTEIN"/>
    <property type="match status" value="1"/>
</dbReference>
<gene>
    <name evidence="1" type="ORF">SAMN05444006_112117</name>
</gene>
<dbReference type="SUPFAM" id="SSF160379">
    <property type="entry name" value="SP0830-like"/>
    <property type="match status" value="1"/>
</dbReference>
<evidence type="ECO:0000313" key="1">
    <source>
        <dbReference type="EMBL" id="SDX25458.1"/>
    </source>
</evidence>
<comment type="caution">
    <text evidence="1">The sequence shown here is derived from an EMBL/GenBank/DDBJ whole genome shotgun (WGS) entry which is preliminary data.</text>
</comment>
<dbReference type="Gene3D" id="3.30.70.1280">
    <property type="entry name" value="SP0830-like domains"/>
    <property type="match status" value="1"/>
</dbReference>
<accession>A0A1H3A830</accession>
<organism evidence="1 2">
    <name type="scientific">Allgaiera indica</name>
    <dbReference type="NCBI Taxonomy" id="765699"/>
    <lineage>
        <taxon>Bacteria</taxon>
        <taxon>Pseudomonadati</taxon>
        <taxon>Pseudomonadota</taxon>
        <taxon>Alphaproteobacteria</taxon>
        <taxon>Rhodobacterales</taxon>
        <taxon>Paracoccaceae</taxon>
        <taxon>Allgaiera</taxon>
    </lineage>
</organism>
<dbReference type="PANTHER" id="PTHR36439:SF1">
    <property type="entry name" value="DUF1697 DOMAIN-CONTAINING PROTEIN"/>
    <property type="match status" value="1"/>
</dbReference>
<keyword evidence="2" id="KW-1185">Reference proteome</keyword>